<evidence type="ECO:0000313" key="1">
    <source>
        <dbReference type="EMBL" id="TWF98904.1"/>
    </source>
</evidence>
<dbReference type="EMBL" id="VIWT01000001">
    <property type="protein sequence ID" value="TWF98904.1"/>
    <property type="molecule type" value="Genomic_DNA"/>
</dbReference>
<evidence type="ECO:0008006" key="3">
    <source>
        <dbReference type="Google" id="ProtNLM"/>
    </source>
</evidence>
<gene>
    <name evidence="1" type="ORF">FHX73_112733</name>
</gene>
<dbReference type="SUPFAM" id="SSF52309">
    <property type="entry name" value="N-(deoxy)ribosyltransferase-like"/>
    <property type="match status" value="1"/>
</dbReference>
<proteinExistence type="predicted"/>
<comment type="caution">
    <text evidence="1">The sequence shown here is derived from an EMBL/GenBank/DDBJ whole genome shotgun (WGS) entry which is preliminary data.</text>
</comment>
<sequence>MPPESLTMSEPYMRQHAAQAPEGRRARVFLAAPLMRLTGPADSVVTLASRTRLTALRSSLLHSGAAVFSAHHSDAWTVEGRVPESRVPSDFRALQTADLLFAYVGSPLSAGVSLELGWASALRKPIVLLVDEAITHNPLIATIEQVAPVLPLVFDDTWSPESMRHIVETALDWAGMALSLREGFWTAPGEQFNPVPSVGNPYGGWAGSDAVTG</sequence>
<accession>A0A561UHS3</accession>
<dbReference type="AlphaFoldDB" id="A0A561UHS3"/>
<dbReference type="Gene3D" id="3.40.50.450">
    <property type="match status" value="1"/>
</dbReference>
<keyword evidence="2" id="KW-1185">Reference proteome</keyword>
<reference evidence="1 2" key="1">
    <citation type="submission" date="2019-06" db="EMBL/GenBank/DDBJ databases">
        <title>Sequencing the genomes of 1000 actinobacteria strains.</title>
        <authorList>
            <person name="Klenk H.-P."/>
        </authorList>
    </citation>
    <scope>NUCLEOTIDE SEQUENCE [LARGE SCALE GENOMIC DNA]</scope>
    <source>
        <strain evidence="1 2">DSM 44826</strain>
    </source>
</reference>
<evidence type="ECO:0000313" key="2">
    <source>
        <dbReference type="Proteomes" id="UP000317940"/>
    </source>
</evidence>
<dbReference type="Proteomes" id="UP000317940">
    <property type="component" value="Unassembled WGS sequence"/>
</dbReference>
<organism evidence="1 2">
    <name type="scientific">Kitasatospora viridis</name>
    <dbReference type="NCBI Taxonomy" id="281105"/>
    <lineage>
        <taxon>Bacteria</taxon>
        <taxon>Bacillati</taxon>
        <taxon>Actinomycetota</taxon>
        <taxon>Actinomycetes</taxon>
        <taxon>Kitasatosporales</taxon>
        <taxon>Streptomycetaceae</taxon>
        <taxon>Kitasatospora</taxon>
    </lineage>
</organism>
<name>A0A561UHS3_9ACTN</name>
<protein>
    <recommendedName>
        <fullName evidence="3">Nucleoside 2-deoxyribosyltransferase-like protein</fullName>
    </recommendedName>
</protein>